<organism evidence="7 8">
    <name type="scientific">Paracoccus onubensis</name>
    <dbReference type="NCBI Taxonomy" id="1675788"/>
    <lineage>
        <taxon>Bacteria</taxon>
        <taxon>Pseudomonadati</taxon>
        <taxon>Pseudomonadota</taxon>
        <taxon>Alphaproteobacteria</taxon>
        <taxon>Rhodobacterales</taxon>
        <taxon>Paracoccaceae</taxon>
        <taxon>Paracoccus</taxon>
    </lineage>
</organism>
<feature type="transmembrane region" description="Helical" evidence="5">
    <location>
        <begin position="107"/>
        <end position="124"/>
    </location>
</feature>
<evidence type="ECO:0000256" key="5">
    <source>
        <dbReference type="SAM" id="Phobius"/>
    </source>
</evidence>
<reference evidence="8" key="1">
    <citation type="submission" date="2018-09" db="EMBL/GenBank/DDBJ databases">
        <title>Acidovorax cavernicola nov. sp. isolated from Gruta de las Maravillas (Aracena, Spain).</title>
        <authorList>
            <person name="Jurado V."/>
            <person name="Gutierrez-Patricio S."/>
            <person name="Gonzalez-Pimentel J.L."/>
            <person name="Miller A.Z."/>
            <person name="Laiz L."/>
            <person name="Saiz-Jimenez C."/>
        </authorList>
    </citation>
    <scope>NUCLEOTIDE SEQUENCE [LARGE SCALE GENOMIC DNA]</scope>
    <source>
        <strain evidence="8">1011MAR3C25</strain>
    </source>
</reference>
<evidence type="ECO:0000256" key="3">
    <source>
        <dbReference type="ARBA" id="ARBA00022989"/>
    </source>
</evidence>
<dbReference type="EMBL" id="QZCG01000007">
    <property type="protein sequence ID" value="RJE84921.1"/>
    <property type="molecule type" value="Genomic_DNA"/>
</dbReference>
<evidence type="ECO:0000313" key="8">
    <source>
        <dbReference type="Proteomes" id="UP000284202"/>
    </source>
</evidence>
<dbReference type="Proteomes" id="UP000284202">
    <property type="component" value="Unassembled WGS sequence"/>
</dbReference>
<feature type="domain" description="Yip1" evidence="6">
    <location>
        <begin position="13"/>
        <end position="184"/>
    </location>
</feature>
<keyword evidence="2 5" id="KW-0812">Transmembrane</keyword>
<dbReference type="GO" id="GO:0016020">
    <property type="term" value="C:membrane"/>
    <property type="evidence" value="ECO:0007669"/>
    <property type="project" value="UniProtKB-SubCell"/>
</dbReference>
<sequence length="197" mass="21015">MTFDDFKALVSLTFRDPATAARSLIAMNWPLSVRWMGLFLAVSVSALLAWLSSQLFPIPEAEDMPVLSLTAQPLVLAVIQLFAIVLAASLMTGVGRIFGGRGSFEDALLLTVWIEIVLLLVQVVQVATSLILPGLSGILGVLAIVLFFWLTVQFTKTLHGFTSGGKVLLGLIGTAFVTGFVLSIIAASFGLLPEVPQ</sequence>
<feature type="transmembrane region" description="Helical" evidence="5">
    <location>
        <begin position="31"/>
        <end position="51"/>
    </location>
</feature>
<evidence type="ECO:0000256" key="2">
    <source>
        <dbReference type="ARBA" id="ARBA00022692"/>
    </source>
</evidence>
<evidence type="ECO:0000256" key="1">
    <source>
        <dbReference type="ARBA" id="ARBA00004141"/>
    </source>
</evidence>
<keyword evidence="8" id="KW-1185">Reference proteome</keyword>
<feature type="transmembrane region" description="Helical" evidence="5">
    <location>
        <begin position="71"/>
        <end position="95"/>
    </location>
</feature>
<evidence type="ECO:0000256" key="4">
    <source>
        <dbReference type="ARBA" id="ARBA00023136"/>
    </source>
</evidence>
<dbReference type="InterPro" id="IPR006977">
    <property type="entry name" value="Yip1_dom"/>
</dbReference>
<name>A0A418SVG0_9RHOB</name>
<feature type="transmembrane region" description="Helical" evidence="5">
    <location>
        <begin position="130"/>
        <end position="155"/>
    </location>
</feature>
<dbReference type="OrthoDB" id="7688451at2"/>
<feature type="transmembrane region" description="Helical" evidence="5">
    <location>
        <begin position="167"/>
        <end position="192"/>
    </location>
</feature>
<dbReference type="Pfam" id="PF04893">
    <property type="entry name" value="Yip1"/>
    <property type="match status" value="1"/>
</dbReference>
<proteinExistence type="predicted"/>
<keyword evidence="4 5" id="KW-0472">Membrane</keyword>
<dbReference type="RefSeq" id="WP_119748964.1">
    <property type="nucleotide sequence ID" value="NZ_JAUUTZ010000006.1"/>
</dbReference>
<comment type="subcellular location">
    <subcellularLocation>
        <location evidence="1">Membrane</location>
        <topology evidence="1">Multi-pass membrane protein</topology>
    </subcellularLocation>
</comment>
<evidence type="ECO:0000259" key="6">
    <source>
        <dbReference type="Pfam" id="PF04893"/>
    </source>
</evidence>
<dbReference type="AlphaFoldDB" id="A0A418SVG0"/>
<keyword evidence="3 5" id="KW-1133">Transmembrane helix</keyword>
<gene>
    <name evidence="7" type="ORF">D3P04_11485</name>
</gene>
<comment type="caution">
    <text evidence="7">The sequence shown here is derived from an EMBL/GenBank/DDBJ whole genome shotgun (WGS) entry which is preliminary data.</text>
</comment>
<evidence type="ECO:0000313" key="7">
    <source>
        <dbReference type="EMBL" id="RJE84921.1"/>
    </source>
</evidence>
<protein>
    <submittedName>
        <fullName evidence="7">YIP1 family protein</fullName>
    </submittedName>
</protein>
<accession>A0A418SVG0</accession>